<dbReference type="GeneID" id="86893183"/>
<keyword evidence="1" id="KW-0732">Signal</keyword>
<reference evidence="3 5" key="1">
    <citation type="submission" date="2019-09" db="EMBL/GenBank/DDBJ databases">
        <title>Butyricimonas paravirosa DSM 105722 (=214-4 = JCM 18677 = CCUG 65563).</title>
        <authorList>
            <person name="Le Roy T."/>
            <person name="Cani P.D."/>
        </authorList>
    </citation>
    <scope>NUCLEOTIDE SEQUENCE [LARGE SCALE GENOMIC DNA]</scope>
    <source>
        <strain evidence="3 5">DSM 105722</strain>
    </source>
</reference>
<evidence type="ECO:0000313" key="4">
    <source>
        <dbReference type="Proteomes" id="UP000576368"/>
    </source>
</evidence>
<dbReference type="Proteomes" id="UP001302374">
    <property type="component" value="Chromosome"/>
</dbReference>
<dbReference type="RefSeq" id="WP_147344521.1">
    <property type="nucleotide sequence ID" value="NZ_BMPA01000002.1"/>
</dbReference>
<dbReference type="Proteomes" id="UP000576368">
    <property type="component" value="Unassembled WGS sequence"/>
</dbReference>
<dbReference type="AlphaFoldDB" id="A0A7X6BIV3"/>
<name>A0A7X6BIV3_9BACT</name>
<evidence type="ECO:0000313" key="5">
    <source>
        <dbReference type="Proteomes" id="UP001302374"/>
    </source>
</evidence>
<dbReference type="PROSITE" id="PS51257">
    <property type="entry name" value="PROKAR_LIPOPROTEIN"/>
    <property type="match status" value="1"/>
</dbReference>
<protein>
    <submittedName>
        <fullName evidence="2">Uncharacterized protein</fullName>
    </submittedName>
</protein>
<gene>
    <name evidence="3" type="ORF">F1644_17770</name>
    <name evidence="2" type="ORF">GGR15_000507</name>
</gene>
<reference evidence="2 4" key="2">
    <citation type="submission" date="2020-03" db="EMBL/GenBank/DDBJ databases">
        <title>Genomic Encyclopedia of Type Strains, Phase IV (KMG-IV): sequencing the most valuable type-strain genomes for metagenomic binning, comparative biology and taxonomic classification.</title>
        <authorList>
            <person name="Goeker M."/>
        </authorList>
    </citation>
    <scope>NUCLEOTIDE SEQUENCE [LARGE SCALE GENOMIC DNA]</scope>
    <source>
        <strain evidence="2 4">DSM 105722</strain>
    </source>
</reference>
<dbReference type="EMBL" id="CP043839">
    <property type="protein sequence ID" value="WOF13999.1"/>
    <property type="molecule type" value="Genomic_DNA"/>
</dbReference>
<keyword evidence="5" id="KW-1185">Reference proteome</keyword>
<evidence type="ECO:0000256" key="1">
    <source>
        <dbReference type="SAM" id="SignalP"/>
    </source>
</evidence>
<evidence type="ECO:0000313" key="3">
    <source>
        <dbReference type="EMBL" id="WOF13999.1"/>
    </source>
</evidence>
<feature type="signal peptide" evidence="1">
    <location>
        <begin position="1"/>
        <end position="21"/>
    </location>
</feature>
<organism evidence="2 4">
    <name type="scientific">Butyricimonas paravirosa</name>
    <dbReference type="NCBI Taxonomy" id="1472417"/>
    <lineage>
        <taxon>Bacteria</taxon>
        <taxon>Pseudomonadati</taxon>
        <taxon>Bacteroidota</taxon>
        <taxon>Bacteroidia</taxon>
        <taxon>Bacteroidales</taxon>
        <taxon>Odoribacteraceae</taxon>
        <taxon>Butyricimonas</taxon>
    </lineage>
</organism>
<dbReference type="Gene3D" id="3.40.390.70">
    <property type="match status" value="1"/>
</dbReference>
<proteinExistence type="predicted"/>
<accession>A0A7X6BIV3</accession>
<dbReference type="EMBL" id="JAATLI010000002">
    <property type="protein sequence ID" value="NJC16902.1"/>
    <property type="molecule type" value="Genomic_DNA"/>
</dbReference>
<feature type="chain" id="PRO_5031281313" evidence="1">
    <location>
        <begin position="22"/>
        <end position="325"/>
    </location>
</feature>
<sequence length="325" mass="37795">MRTIYGMLIVFGLLVTGTACHEDSLSAEYEYNGPIPEITNGPSEAQKICYDLYQKYDYHVYYTLSGDDALRTDVGQTQTGMLWYLPEDALPLEAGDEATSESFLTLLRLFYNALPVETAKTSVIKRQVLVKINLWNDELLNYYGFWIPEIYSIAFTDEAQQGIVYWGEMDDAIGVQPDVWKYSIAISFFRTWTSTYYNHNVPVPTEFIQVSAGYYLSEMPEADQLDAMDAMYDWDTFEVDMDYLMNMGFIHPYSFVMASTKSYQNEDMATYATWIVCNSLSERQEILDTYPLVKKKYDLTLKFYKDYLKIDLEEFSKFWLNVTVE</sequence>
<evidence type="ECO:0000313" key="2">
    <source>
        <dbReference type="EMBL" id="NJC16902.1"/>
    </source>
</evidence>